<protein>
    <submittedName>
        <fullName evidence="1">Uncharacterized protein</fullName>
    </submittedName>
</protein>
<organism evidence="1">
    <name type="scientific">Candidatus Kentrum eta</name>
    <dbReference type="NCBI Taxonomy" id="2126337"/>
    <lineage>
        <taxon>Bacteria</taxon>
        <taxon>Pseudomonadati</taxon>
        <taxon>Pseudomonadota</taxon>
        <taxon>Gammaproteobacteria</taxon>
        <taxon>Candidatus Kentrum</taxon>
    </lineage>
</organism>
<evidence type="ECO:0000313" key="3">
    <source>
        <dbReference type="EMBL" id="VFJ99281.1"/>
    </source>
</evidence>
<accession>A0A450UFU4</accession>
<dbReference type="EMBL" id="CAADFI010000030">
    <property type="protein sequence ID" value="VFJ92495.1"/>
    <property type="molecule type" value="Genomic_DNA"/>
</dbReference>
<gene>
    <name evidence="1" type="ORF">BECKH772A_GA0070896_1003116</name>
    <name evidence="2" type="ORF">BECKH772B_GA0070898_1003017</name>
    <name evidence="3" type="ORF">BECKH772C_GA0070978_1003016</name>
</gene>
<reference evidence="1" key="1">
    <citation type="submission" date="2019-02" db="EMBL/GenBank/DDBJ databases">
        <authorList>
            <person name="Gruber-Vodicka R. H."/>
            <person name="Seah K. B. B."/>
        </authorList>
    </citation>
    <scope>NUCLEOTIDE SEQUENCE</scope>
    <source>
        <strain evidence="3">BECK_SA2B12</strain>
        <strain evidence="1">BECK_SA2B15</strain>
        <strain evidence="2">BECK_SA2B20</strain>
    </source>
</reference>
<dbReference type="EMBL" id="CAADFJ010000030">
    <property type="protein sequence ID" value="VFJ99281.1"/>
    <property type="molecule type" value="Genomic_DNA"/>
</dbReference>
<dbReference type="AlphaFoldDB" id="A0A450UFU4"/>
<name>A0A450UFU4_9GAMM</name>
<evidence type="ECO:0000313" key="1">
    <source>
        <dbReference type="EMBL" id="VFJ91431.1"/>
    </source>
</evidence>
<sequence length="74" mass="8358">MNPSDLADRIEKNELEKKYSGIKSCCQQVLKKMDLGKLNSTTKITHEQILKQGDRLGDLGKELIKIELIVPGVY</sequence>
<proteinExistence type="predicted"/>
<dbReference type="EMBL" id="CAADFG010000031">
    <property type="protein sequence ID" value="VFJ91431.1"/>
    <property type="molecule type" value="Genomic_DNA"/>
</dbReference>
<evidence type="ECO:0000313" key="2">
    <source>
        <dbReference type="EMBL" id="VFJ92495.1"/>
    </source>
</evidence>